<reference evidence="2 3" key="1">
    <citation type="submission" date="2016-08" db="EMBL/GenBank/DDBJ databases">
        <authorList>
            <person name="Seilhamer J.J."/>
        </authorList>
    </citation>
    <scope>NUCLEOTIDE SEQUENCE [LARGE SCALE GENOMIC DNA]</scope>
    <source>
        <strain evidence="2 3">P1-7</strain>
    </source>
</reference>
<feature type="region of interest" description="Disordered" evidence="1">
    <location>
        <begin position="44"/>
        <end position="89"/>
    </location>
</feature>
<proteinExistence type="predicted"/>
<evidence type="ECO:0000313" key="3">
    <source>
        <dbReference type="Proteomes" id="UP000199205"/>
    </source>
</evidence>
<feature type="compositionally biased region" description="Polar residues" evidence="1">
    <location>
        <begin position="54"/>
        <end position="72"/>
    </location>
</feature>
<evidence type="ECO:0000313" key="2">
    <source>
        <dbReference type="EMBL" id="SCB47770.1"/>
    </source>
</evidence>
<organism evidence="2 3">
    <name type="scientific">Rhizobium lusitanum</name>
    <dbReference type="NCBI Taxonomy" id="293958"/>
    <lineage>
        <taxon>Bacteria</taxon>
        <taxon>Pseudomonadati</taxon>
        <taxon>Pseudomonadota</taxon>
        <taxon>Alphaproteobacteria</taxon>
        <taxon>Hyphomicrobiales</taxon>
        <taxon>Rhizobiaceae</taxon>
        <taxon>Rhizobium/Agrobacterium group</taxon>
        <taxon>Rhizobium</taxon>
    </lineage>
</organism>
<dbReference type="Proteomes" id="UP000199205">
    <property type="component" value="Unassembled WGS sequence"/>
</dbReference>
<dbReference type="EMBL" id="FMAF01000026">
    <property type="protein sequence ID" value="SCB47770.1"/>
    <property type="molecule type" value="Genomic_DNA"/>
</dbReference>
<evidence type="ECO:0000256" key="1">
    <source>
        <dbReference type="SAM" id="MobiDB-lite"/>
    </source>
</evidence>
<accession>A0A1C3X668</accession>
<gene>
    <name evidence="2" type="ORF">GA0061101_12631</name>
</gene>
<name>A0A1C3X668_9HYPH</name>
<sequence>MTGYTIEPDGRQVEEEIHLGGVGRTGRGKHGLEGDLRRERKLAGQKARALPYESASQGRTNPKRCASSNSALTEEGCHLLPPRAGRSPI</sequence>
<dbReference type="AlphaFoldDB" id="A0A1C3X668"/>
<protein>
    <submittedName>
        <fullName evidence="2">Uncharacterized protein</fullName>
    </submittedName>
</protein>